<gene>
    <name evidence="2" type="ORF">FKW77_000162</name>
</gene>
<protein>
    <recommendedName>
        <fullName evidence="4">Cell wall galactomannoprotein</fullName>
    </recommendedName>
</protein>
<evidence type="ECO:0008006" key="4">
    <source>
        <dbReference type="Google" id="ProtNLM"/>
    </source>
</evidence>
<evidence type="ECO:0000313" key="2">
    <source>
        <dbReference type="EMBL" id="QDS75800.1"/>
    </source>
</evidence>
<keyword evidence="3" id="KW-1185">Reference proteome</keyword>
<dbReference type="AlphaFoldDB" id="A0A517LJI2"/>
<dbReference type="Gene3D" id="1.20.1280.140">
    <property type="match status" value="1"/>
</dbReference>
<organism evidence="2 3">
    <name type="scientific">Venturia effusa</name>
    <dbReference type="NCBI Taxonomy" id="50376"/>
    <lineage>
        <taxon>Eukaryota</taxon>
        <taxon>Fungi</taxon>
        <taxon>Dikarya</taxon>
        <taxon>Ascomycota</taxon>
        <taxon>Pezizomycotina</taxon>
        <taxon>Dothideomycetes</taxon>
        <taxon>Pleosporomycetidae</taxon>
        <taxon>Venturiales</taxon>
        <taxon>Venturiaceae</taxon>
        <taxon>Venturia</taxon>
    </lineage>
</organism>
<reference evidence="2 3" key="1">
    <citation type="submission" date="2019-07" db="EMBL/GenBank/DDBJ databases">
        <title>Finished genome of Venturia effusa.</title>
        <authorList>
            <person name="Young C.A."/>
            <person name="Cox M.P."/>
            <person name="Ganley A.R.D."/>
            <person name="David W.J."/>
        </authorList>
    </citation>
    <scope>NUCLEOTIDE SEQUENCE [LARGE SCALE GENOMIC DNA]</scope>
    <source>
        <strain evidence="3">albino</strain>
    </source>
</reference>
<dbReference type="Proteomes" id="UP000316270">
    <property type="component" value="Chromosome 14"/>
</dbReference>
<dbReference type="PANTHER" id="PTHR38123">
    <property type="entry name" value="CELL WALL SERINE-THREONINE-RICH GALACTOMANNOPROTEIN MP1 (AFU_ORTHOLOGUE AFUA_4G03240)"/>
    <property type="match status" value="1"/>
</dbReference>
<sequence>MKPANIVYFALLASPLTTAAPLSAPVNKPRALTERHLGSFVDETIKHVIESVIDSTNSLQMAVSGWSGKVADTAPILAGSDGVLKSLKSGTATIEQANDLSLVGLLGIVIPTIHLNEAVEGVSDALIDKKPQFAAAGLSTVVLGQLQDQRKAAQAMVDTLLTKMPSYTTSLGELLSAPSLKSLDEAIDVYSAKGWKDPDHTIVSGRAQG</sequence>
<dbReference type="InterPro" id="IPR021054">
    <property type="entry name" value="Cell_wall_mannoprotein_1"/>
</dbReference>
<proteinExistence type="predicted"/>
<accession>A0A517LJI2</accession>
<dbReference type="OrthoDB" id="2422134at2759"/>
<dbReference type="EMBL" id="CP042198">
    <property type="protein sequence ID" value="QDS75800.1"/>
    <property type="molecule type" value="Genomic_DNA"/>
</dbReference>
<dbReference type="GO" id="GO:0005576">
    <property type="term" value="C:extracellular region"/>
    <property type="evidence" value="ECO:0007669"/>
    <property type="project" value="TreeGrafter"/>
</dbReference>
<name>A0A517LJI2_9PEZI</name>
<dbReference type="Pfam" id="PF12296">
    <property type="entry name" value="HsbA"/>
    <property type="match status" value="1"/>
</dbReference>
<evidence type="ECO:0000313" key="3">
    <source>
        <dbReference type="Proteomes" id="UP000316270"/>
    </source>
</evidence>
<feature type="chain" id="PRO_5021850046" description="Cell wall galactomannoprotein" evidence="1">
    <location>
        <begin position="20"/>
        <end position="209"/>
    </location>
</feature>
<dbReference type="PANTHER" id="PTHR38123:SF6">
    <property type="entry name" value="CELL WALL SERINE-THREONINE-RICH GALACTOMANNOPROTEIN MP1 (AFU_ORTHOLOGUE AFUA_4G03240)"/>
    <property type="match status" value="1"/>
</dbReference>
<feature type="signal peptide" evidence="1">
    <location>
        <begin position="1"/>
        <end position="19"/>
    </location>
</feature>
<evidence type="ECO:0000256" key="1">
    <source>
        <dbReference type="SAM" id="SignalP"/>
    </source>
</evidence>
<keyword evidence="1" id="KW-0732">Signal</keyword>